<evidence type="ECO:0000313" key="5">
    <source>
        <dbReference type="Proteomes" id="UP000326838"/>
    </source>
</evidence>
<dbReference type="AlphaFoldDB" id="A0A5N0T8G1"/>
<evidence type="ECO:0000259" key="3">
    <source>
        <dbReference type="PROSITE" id="PS51186"/>
    </source>
</evidence>
<evidence type="ECO:0000256" key="1">
    <source>
        <dbReference type="ARBA" id="ARBA00022679"/>
    </source>
</evidence>
<proteinExistence type="predicted"/>
<keyword evidence="1 4" id="KW-0808">Transferase</keyword>
<evidence type="ECO:0000256" key="2">
    <source>
        <dbReference type="ARBA" id="ARBA00023315"/>
    </source>
</evidence>
<evidence type="ECO:0000313" key="4">
    <source>
        <dbReference type="EMBL" id="KAA9131212.1"/>
    </source>
</evidence>
<gene>
    <name evidence="4" type="ORF">F6B40_13045</name>
</gene>
<dbReference type="InterPro" id="IPR016181">
    <property type="entry name" value="Acyl_CoA_acyltransferase"/>
</dbReference>
<dbReference type="Pfam" id="PF00583">
    <property type="entry name" value="Acetyltransf_1"/>
    <property type="match status" value="1"/>
</dbReference>
<dbReference type="SUPFAM" id="SSF55729">
    <property type="entry name" value="Acyl-CoA N-acyltransferases (Nat)"/>
    <property type="match status" value="1"/>
</dbReference>
<sequence>MTRIRAFHPGDEGALADVCLRTADAGADATGVLTDDRIWAEIFVLPYVAREPRLAFAVEMSGRVLGYVVATSDTEAFEDWFRDEWWPVHGARFPRPGGNPREIEILAYADGRRSGREPYGRTYPAHLHIDLLPELQGQGWGRRLIQTIVDELRERDVSGLHLVAGSDNLGALPFYDRLGFSRLPSPEGVQAFGLTL</sequence>
<dbReference type="PROSITE" id="PS51186">
    <property type="entry name" value="GNAT"/>
    <property type="match status" value="1"/>
</dbReference>
<reference evidence="5" key="1">
    <citation type="submission" date="2019-09" db="EMBL/GenBank/DDBJ databases">
        <title>Mumia zhuanghuii sp. nov. isolated from the intestinal contents of plateau pika (Ochotona curzoniae) in the Qinghai-Tibet plateau of China.</title>
        <authorList>
            <person name="Tian Z."/>
        </authorList>
    </citation>
    <scope>NUCLEOTIDE SEQUENCE [LARGE SCALE GENOMIC DNA]</scope>
    <source>
        <strain evidence="5">L-033</strain>
    </source>
</reference>
<dbReference type="GO" id="GO:0016747">
    <property type="term" value="F:acyltransferase activity, transferring groups other than amino-acyl groups"/>
    <property type="evidence" value="ECO:0007669"/>
    <property type="project" value="InterPro"/>
</dbReference>
<dbReference type="Proteomes" id="UP000326838">
    <property type="component" value="Unassembled WGS sequence"/>
</dbReference>
<comment type="caution">
    <text evidence="4">The sequence shown here is derived from an EMBL/GenBank/DDBJ whole genome shotgun (WGS) entry which is preliminary data.</text>
</comment>
<dbReference type="PANTHER" id="PTHR43877">
    <property type="entry name" value="AMINOALKYLPHOSPHONATE N-ACETYLTRANSFERASE-RELATED-RELATED"/>
    <property type="match status" value="1"/>
</dbReference>
<protein>
    <submittedName>
        <fullName evidence="4">GNAT family N-acetyltransferase</fullName>
    </submittedName>
</protein>
<dbReference type="RefSeq" id="WP_150894729.1">
    <property type="nucleotide sequence ID" value="NZ_VYUY01000018.1"/>
</dbReference>
<keyword evidence="5" id="KW-1185">Reference proteome</keyword>
<keyword evidence="2" id="KW-0012">Acyltransferase</keyword>
<accession>A0A5N0T8G1</accession>
<dbReference type="InterPro" id="IPR050832">
    <property type="entry name" value="Bact_Acetyltransf"/>
</dbReference>
<dbReference type="InterPro" id="IPR000182">
    <property type="entry name" value="GNAT_dom"/>
</dbReference>
<dbReference type="CDD" id="cd04301">
    <property type="entry name" value="NAT_SF"/>
    <property type="match status" value="1"/>
</dbReference>
<dbReference type="Gene3D" id="3.40.630.30">
    <property type="match status" value="1"/>
</dbReference>
<feature type="domain" description="N-acetyltransferase" evidence="3">
    <location>
        <begin position="65"/>
        <end position="196"/>
    </location>
</feature>
<name>A0A5N0T8G1_9MICO</name>
<organism evidence="4 5">
    <name type="scientific">Microbacterium caowuchunii</name>
    <dbReference type="NCBI Taxonomy" id="2614638"/>
    <lineage>
        <taxon>Bacteria</taxon>
        <taxon>Bacillati</taxon>
        <taxon>Actinomycetota</taxon>
        <taxon>Actinomycetes</taxon>
        <taxon>Micrococcales</taxon>
        <taxon>Microbacteriaceae</taxon>
        <taxon>Microbacterium</taxon>
    </lineage>
</organism>
<dbReference type="EMBL" id="VYUY01000018">
    <property type="protein sequence ID" value="KAA9131212.1"/>
    <property type="molecule type" value="Genomic_DNA"/>
</dbReference>